<dbReference type="EMBL" id="JABFTP020000042">
    <property type="protein sequence ID" value="KAL3271465.1"/>
    <property type="molecule type" value="Genomic_DNA"/>
</dbReference>
<sequence length="93" mass="10788">MTCGFRATRLYLKNGAAKPFRPPRRKLQEIIQDLFPRKNEIPNYVDRHTERQEEIMANDDETDITEEEVSKAIETMKKAPGPDGVTTEVVIWI</sequence>
<dbReference type="AlphaFoldDB" id="A0ABD2MYL3"/>
<evidence type="ECO:0000313" key="2">
    <source>
        <dbReference type="Proteomes" id="UP001516400"/>
    </source>
</evidence>
<proteinExistence type="predicted"/>
<accession>A0ABD2MYL3</accession>
<organism evidence="1 2">
    <name type="scientific">Cryptolaemus montrouzieri</name>
    <dbReference type="NCBI Taxonomy" id="559131"/>
    <lineage>
        <taxon>Eukaryota</taxon>
        <taxon>Metazoa</taxon>
        <taxon>Ecdysozoa</taxon>
        <taxon>Arthropoda</taxon>
        <taxon>Hexapoda</taxon>
        <taxon>Insecta</taxon>
        <taxon>Pterygota</taxon>
        <taxon>Neoptera</taxon>
        <taxon>Endopterygota</taxon>
        <taxon>Coleoptera</taxon>
        <taxon>Polyphaga</taxon>
        <taxon>Cucujiformia</taxon>
        <taxon>Coccinelloidea</taxon>
        <taxon>Coccinellidae</taxon>
        <taxon>Scymninae</taxon>
        <taxon>Scymnini</taxon>
        <taxon>Cryptolaemus</taxon>
    </lineage>
</organism>
<reference evidence="1 2" key="1">
    <citation type="journal article" date="2021" name="BMC Biol.">
        <title>Horizontally acquired antibacterial genes associated with adaptive radiation of ladybird beetles.</title>
        <authorList>
            <person name="Li H.S."/>
            <person name="Tang X.F."/>
            <person name="Huang Y.H."/>
            <person name="Xu Z.Y."/>
            <person name="Chen M.L."/>
            <person name="Du X.Y."/>
            <person name="Qiu B.Y."/>
            <person name="Chen P.T."/>
            <person name="Zhang W."/>
            <person name="Slipinski A."/>
            <person name="Escalona H.E."/>
            <person name="Waterhouse R.M."/>
            <person name="Zwick A."/>
            <person name="Pang H."/>
        </authorList>
    </citation>
    <scope>NUCLEOTIDE SEQUENCE [LARGE SCALE GENOMIC DNA]</scope>
    <source>
        <strain evidence="1">SYSU2018</strain>
    </source>
</reference>
<evidence type="ECO:0000313" key="1">
    <source>
        <dbReference type="EMBL" id="KAL3271465.1"/>
    </source>
</evidence>
<gene>
    <name evidence="1" type="ORF">HHI36_021951</name>
</gene>
<protein>
    <submittedName>
        <fullName evidence="1">Uncharacterized protein</fullName>
    </submittedName>
</protein>
<dbReference type="Proteomes" id="UP001516400">
    <property type="component" value="Unassembled WGS sequence"/>
</dbReference>
<keyword evidence="2" id="KW-1185">Reference proteome</keyword>
<comment type="caution">
    <text evidence="1">The sequence shown here is derived from an EMBL/GenBank/DDBJ whole genome shotgun (WGS) entry which is preliminary data.</text>
</comment>
<name>A0ABD2MYL3_9CUCU</name>